<comment type="caution">
    <text evidence="1">The sequence shown here is derived from an EMBL/GenBank/DDBJ whole genome shotgun (WGS) entry which is preliminary data.</text>
</comment>
<dbReference type="InterPro" id="IPR007263">
    <property type="entry name" value="DCC1-like"/>
</dbReference>
<protein>
    <submittedName>
        <fullName evidence="1">DCC1-like thiol-disulfide oxidoreductase family protein</fullName>
    </submittedName>
</protein>
<sequence>MKVSIVYDGRCPICRRLVAASRLRQRGAQLDAIDARTAPLDDIQGLDLRGLDLDEGFAVITDGELHYGARGARMLALLSEPSGLFFRLFRTLNASERRSAMSYPLLRVGRRLLLTLLRVPPIRTDKGSD</sequence>
<dbReference type="Pfam" id="PF04134">
    <property type="entry name" value="DCC1-like"/>
    <property type="match status" value="1"/>
</dbReference>
<dbReference type="EMBL" id="JAVDDT010000002">
    <property type="protein sequence ID" value="MDQ2069193.1"/>
    <property type="molecule type" value="Genomic_DNA"/>
</dbReference>
<evidence type="ECO:0000313" key="1">
    <source>
        <dbReference type="EMBL" id="MDQ2069193.1"/>
    </source>
</evidence>
<name>A0ABU0W605_9GAMM</name>
<organism evidence="1 2">
    <name type="scientific">Natronospira bacteriovora</name>
    <dbReference type="NCBI Taxonomy" id="3069753"/>
    <lineage>
        <taxon>Bacteria</taxon>
        <taxon>Pseudomonadati</taxon>
        <taxon>Pseudomonadota</taxon>
        <taxon>Gammaproteobacteria</taxon>
        <taxon>Natronospirales</taxon>
        <taxon>Natronospiraceae</taxon>
        <taxon>Natronospira</taxon>
    </lineage>
</organism>
<keyword evidence="2" id="KW-1185">Reference proteome</keyword>
<accession>A0ABU0W605</accession>
<gene>
    <name evidence="1" type="ORF">RBH19_04850</name>
</gene>
<dbReference type="Proteomes" id="UP001239019">
    <property type="component" value="Unassembled WGS sequence"/>
</dbReference>
<reference evidence="1 2" key="1">
    <citation type="submission" date="2023-08" db="EMBL/GenBank/DDBJ databases">
        <title>Whole-genome sequencing of halo(alkali)philic microorganisms from hypersaline lakes.</title>
        <authorList>
            <person name="Sorokin D.Y."/>
            <person name="Abbas B."/>
            <person name="Merkel A.Y."/>
        </authorList>
    </citation>
    <scope>NUCLEOTIDE SEQUENCE [LARGE SCALE GENOMIC DNA]</scope>
    <source>
        <strain evidence="1 2">AB-CW4</strain>
    </source>
</reference>
<evidence type="ECO:0000313" key="2">
    <source>
        <dbReference type="Proteomes" id="UP001239019"/>
    </source>
</evidence>
<dbReference type="RefSeq" id="WP_306727680.1">
    <property type="nucleotide sequence ID" value="NZ_JAVDDT010000002.1"/>
</dbReference>
<proteinExistence type="predicted"/>